<protein>
    <submittedName>
        <fullName evidence="3">Uncharacterized protein</fullName>
    </submittedName>
</protein>
<evidence type="ECO:0000313" key="3">
    <source>
        <dbReference type="WBParaSite" id="PSAMB.scaffold467size70330.g6253.t1"/>
    </source>
</evidence>
<sequence length="350" mass="37710">MSAAPAMAAQRPVGGARLPIGMLASGTASSSVLILRASHSVARLTALFGASVSASFGRLGQFVGIRLVSGLRRRLSRLNSFARKIVFAAFDERSSAPVLLYCQLVMFESIVGSRADAGGKTVRIVVPPTSKSSEQAQAQLQPVSVVVTSATKTIVPEKKRPAFGPLKDNENVANLLAAVGLAKCERVFEMNQQLRVGGGRPRANHYPRPPAAVAHRSMLWRVGIIVVANWKAVGAVPNQANDHVVAVAVVVGCQCVCRCLRSPSVIMGFFKYVLTGRFLPSMDRQEAETEPRRSPTAQRVFFRRMTLQRDLSRHDDPGVSELLTAIWKSHSKPGGPGRVAVGVKRARSDR</sequence>
<organism evidence="2 3">
    <name type="scientific">Plectus sambesii</name>
    <dbReference type="NCBI Taxonomy" id="2011161"/>
    <lineage>
        <taxon>Eukaryota</taxon>
        <taxon>Metazoa</taxon>
        <taxon>Ecdysozoa</taxon>
        <taxon>Nematoda</taxon>
        <taxon>Chromadorea</taxon>
        <taxon>Plectida</taxon>
        <taxon>Plectina</taxon>
        <taxon>Plectoidea</taxon>
        <taxon>Plectidae</taxon>
        <taxon>Plectus</taxon>
    </lineage>
</organism>
<feature type="region of interest" description="Disordered" evidence="1">
    <location>
        <begin position="330"/>
        <end position="350"/>
    </location>
</feature>
<dbReference type="WBParaSite" id="PSAMB.scaffold467size70330.g6253.t1">
    <property type="protein sequence ID" value="PSAMB.scaffold467size70330.g6253.t1"/>
    <property type="gene ID" value="PSAMB.scaffold467size70330.g6253"/>
</dbReference>
<keyword evidence="2" id="KW-1185">Reference proteome</keyword>
<evidence type="ECO:0000313" key="2">
    <source>
        <dbReference type="Proteomes" id="UP000887566"/>
    </source>
</evidence>
<name>A0A914WN25_9BILA</name>
<dbReference type="Proteomes" id="UP000887566">
    <property type="component" value="Unplaced"/>
</dbReference>
<proteinExistence type="predicted"/>
<reference evidence="3" key="1">
    <citation type="submission" date="2022-11" db="UniProtKB">
        <authorList>
            <consortium name="WormBaseParasite"/>
        </authorList>
    </citation>
    <scope>IDENTIFICATION</scope>
</reference>
<evidence type="ECO:0000256" key="1">
    <source>
        <dbReference type="SAM" id="MobiDB-lite"/>
    </source>
</evidence>
<accession>A0A914WN25</accession>
<dbReference type="AlphaFoldDB" id="A0A914WN25"/>